<dbReference type="KEGG" id="usu:LVJ78_11615"/>
<reference evidence="8 10" key="1">
    <citation type="submission" date="2019-03" db="EMBL/GenBank/DDBJ databases">
        <title>Genomic Encyclopedia of Type Strains, Phase IV (KMG-IV): sequencing the most valuable type-strain genomes for metagenomic binning, comparative biology and taxonomic classification.</title>
        <authorList>
            <person name="Goeker M."/>
        </authorList>
    </citation>
    <scope>NUCLEOTIDE SEQUENCE [LARGE SCALE GENOMIC DNA]</scope>
    <source>
        <strain evidence="8 10">DSM 17474</strain>
    </source>
</reference>
<keyword evidence="5 6" id="KW-0472">Membrane</keyword>
<dbReference type="Proteomes" id="UP000829756">
    <property type="component" value="Chromosome"/>
</dbReference>
<proteinExistence type="predicted"/>
<organism evidence="9 11">
    <name type="scientific">Uruburuella suis</name>
    <dbReference type="NCBI Taxonomy" id="252130"/>
    <lineage>
        <taxon>Bacteria</taxon>
        <taxon>Pseudomonadati</taxon>
        <taxon>Pseudomonadota</taxon>
        <taxon>Betaproteobacteria</taxon>
        <taxon>Neisseriales</taxon>
        <taxon>Neisseriaceae</taxon>
        <taxon>Uruburuella</taxon>
    </lineage>
</organism>
<dbReference type="InterPro" id="IPR010432">
    <property type="entry name" value="RDD"/>
</dbReference>
<protein>
    <submittedName>
        <fullName evidence="8">RDD family membrane protein YckC</fullName>
    </submittedName>
    <submittedName>
        <fullName evidence="9">RDD family protein</fullName>
    </submittedName>
</protein>
<evidence type="ECO:0000256" key="6">
    <source>
        <dbReference type="SAM" id="Phobius"/>
    </source>
</evidence>
<dbReference type="InterPro" id="IPR051791">
    <property type="entry name" value="Pra-immunoreactive"/>
</dbReference>
<keyword evidence="3 6" id="KW-0812">Transmembrane</keyword>
<feature type="transmembrane region" description="Helical" evidence="6">
    <location>
        <begin position="156"/>
        <end position="174"/>
    </location>
</feature>
<dbReference type="EMBL" id="SLXE01000008">
    <property type="protein sequence ID" value="TCP07321.1"/>
    <property type="molecule type" value="Genomic_DNA"/>
</dbReference>
<keyword evidence="2" id="KW-1003">Cell membrane</keyword>
<keyword evidence="10" id="KW-1185">Reference proteome</keyword>
<dbReference type="EMBL" id="CP091507">
    <property type="protein sequence ID" value="UOO79310.1"/>
    <property type="molecule type" value="Genomic_DNA"/>
</dbReference>
<dbReference type="RefSeq" id="WP_165870901.1">
    <property type="nucleotide sequence ID" value="NZ_CBDUCQ010000017.1"/>
</dbReference>
<evidence type="ECO:0000313" key="11">
    <source>
        <dbReference type="Proteomes" id="UP000829756"/>
    </source>
</evidence>
<feature type="domain" description="RDD" evidence="7">
    <location>
        <begin position="18"/>
        <end position="188"/>
    </location>
</feature>
<dbReference type="Proteomes" id="UP000294721">
    <property type="component" value="Unassembled WGS sequence"/>
</dbReference>
<dbReference type="AlphaFoldDB" id="A0AAE9GSW8"/>
<dbReference type="PANTHER" id="PTHR36115">
    <property type="entry name" value="PROLINE-RICH ANTIGEN HOMOLOG-RELATED"/>
    <property type="match status" value="1"/>
</dbReference>
<name>A0AAE9GSW8_9NEIS</name>
<evidence type="ECO:0000256" key="3">
    <source>
        <dbReference type="ARBA" id="ARBA00022692"/>
    </source>
</evidence>
<feature type="transmembrane region" description="Helical" evidence="6">
    <location>
        <begin position="68"/>
        <end position="86"/>
    </location>
</feature>
<evidence type="ECO:0000313" key="8">
    <source>
        <dbReference type="EMBL" id="TCP07321.1"/>
    </source>
</evidence>
<reference evidence="9" key="2">
    <citation type="submission" date="2021-12" db="EMBL/GenBank/DDBJ databases">
        <authorList>
            <person name="Veyrier F.J."/>
        </authorList>
    </citation>
    <scope>NUCLEOTIDE SEQUENCE</scope>
    <source>
        <strain evidence="9">1258/02</strain>
    </source>
</reference>
<gene>
    <name evidence="8" type="ORF">EV680_10838</name>
    <name evidence="9" type="ORF">LVJ78_11615</name>
</gene>
<evidence type="ECO:0000256" key="1">
    <source>
        <dbReference type="ARBA" id="ARBA00004651"/>
    </source>
</evidence>
<dbReference type="Pfam" id="PF06271">
    <property type="entry name" value="RDD"/>
    <property type="match status" value="1"/>
</dbReference>
<reference evidence="9" key="3">
    <citation type="journal article" date="2022" name="Res Sq">
        <title>Evolution of multicellular longitudinally dividing oral cavity symbionts (Neisseriaceae).</title>
        <authorList>
            <person name="Nyongesa S."/>
            <person name="Weber P."/>
            <person name="Bernet E."/>
            <person name="Pullido F."/>
            <person name="Nieckarz M."/>
            <person name="Delaby M."/>
            <person name="Nieves C."/>
            <person name="Viehboeck T."/>
            <person name="Krause N."/>
            <person name="Rivera-Millot A."/>
            <person name="Nakamura A."/>
            <person name="Vischer N."/>
            <person name="VanNieuwenhze M."/>
            <person name="Brun Y."/>
            <person name="Cava F."/>
            <person name="Bulgheresi S."/>
            <person name="Veyrier F."/>
        </authorList>
    </citation>
    <scope>NUCLEOTIDE SEQUENCE</scope>
    <source>
        <strain evidence="9">1258/02</strain>
    </source>
</reference>
<evidence type="ECO:0000259" key="7">
    <source>
        <dbReference type="Pfam" id="PF06271"/>
    </source>
</evidence>
<evidence type="ECO:0000313" key="9">
    <source>
        <dbReference type="EMBL" id="UOO79310.1"/>
    </source>
</evidence>
<feature type="transmembrane region" description="Helical" evidence="6">
    <location>
        <begin position="126"/>
        <end position="144"/>
    </location>
</feature>
<evidence type="ECO:0000256" key="5">
    <source>
        <dbReference type="ARBA" id="ARBA00023136"/>
    </source>
</evidence>
<keyword evidence="4 6" id="KW-1133">Transmembrane helix</keyword>
<feature type="transmembrane region" description="Helical" evidence="6">
    <location>
        <begin position="27"/>
        <end position="48"/>
    </location>
</feature>
<dbReference type="PANTHER" id="PTHR36115:SF4">
    <property type="entry name" value="MEMBRANE PROTEIN"/>
    <property type="match status" value="1"/>
</dbReference>
<sequence>MNSHLPAGHTTQIDVAPARAGKRIAAYLINVILTILAYVPLLIAIVVWPSNSYIERTQGLEALAASDWLMPGLLIGFLVLLAYIIIQVRMMSKHGQSIGKKIMHIRLLKTDGTNPGFWGAVMLREVVYNIMLAIAAMIIGYAVVLLSGAPAATADVIANVLTLSASLACFVMLFNKQKSRRTLQDYLAGTVVVQLR</sequence>
<evidence type="ECO:0000313" key="10">
    <source>
        <dbReference type="Proteomes" id="UP000294721"/>
    </source>
</evidence>
<evidence type="ECO:0000256" key="2">
    <source>
        <dbReference type="ARBA" id="ARBA00022475"/>
    </source>
</evidence>
<comment type="subcellular location">
    <subcellularLocation>
        <location evidence="1">Cell membrane</location>
        <topology evidence="1">Multi-pass membrane protein</topology>
    </subcellularLocation>
</comment>
<evidence type="ECO:0000256" key="4">
    <source>
        <dbReference type="ARBA" id="ARBA00022989"/>
    </source>
</evidence>
<dbReference type="GO" id="GO:0005886">
    <property type="term" value="C:plasma membrane"/>
    <property type="evidence" value="ECO:0007669"/>
    <property type="project" value="UniProtKB-SubCell"/>
</dbReference>
<accession>A0AAE9GSW8</accession>